<evidence type="ECO:0000313" key="2">
    <source>
        <dbReference type="Proteomes" id="UP000616769"/>
    </source>
</evidence>
<dbReference type="Proteomes" id="UP000616769">
    <property type="component" value="Unassembled WGS sequence"/>
</dbReference>
<name>A0A132ALA5_SARSC</name>
<protein>
    <submittedName>
        <fullName evidence="1">Uncharacterized protein</fullName>
    </submittedName>
</protein>
<evidence type="ECO:0000313" key="1">
    <source>
        <dbReference type="EMBL" id="KPM11717.1"/>
    </source>
</evidence>
<sequence length="64" mass="7453">MSRPKTQGHSSKQGKWANEKSLIDVHKNFFGLIPKSCLNKLFSKILRTLRRVQYPDLYDGTLNF</sequence>
<gene>
    <name evidence="1" type="ORF">QR98_0102920</name>
</gene>
<organism evidence="1 2">
    <name type="scientific">Sarcoptes scabiei</name>
    <name type="common">Itch mite</name>
    <name type="synonym">Acarus scabiei</name>
    <dbReference type="NCBI Taxonomy" id="52283"/>
    <lineage>
        <taxon>Eukaryota</taxon>
        <taxon>Metazoa</taxon>
        <taxon>Ecdysozoa</taxon>
        <taxon>Arthropoda</taxon>
        <taxon>Chelicerata</taxon>
        <taxon>Arachnida</taxon>
        <taxon>Acari</taxon>
        <taxon>Acariformes</taxon>
        <taxon>Sarcoptiformes</taxon>
        <taxon>Astigmata</taxon>
        <taxon>Psoroptidia</taxon>
        <taxon>Sarcoptoidea</taxon>
        <taxon>Sarcoptidae</taxon>
        <taxon>Sarcoptinae</taxon>
        <taxon>Sarcoptes</taxon>
    </lineage>
</organism>
<proteinExistence type="predicted"/>
<dbReference type="VEuPathDB" id="VectorBase:SSCA005086"/>
<dbReference type="EMBL" id="JXLN01017760">
    <property type="protein sequence ID" value="KPM11717.1"/>
    <property type="molecule type" value="Genomic_DNA"/>
</dbReference>
<accession>A0A132ALA5</accession>
<dbReference type="AlphaFoldDB" id="A0A132ALA5"/>
<reference evidence="1 2" key="1">
    <citation type="journal article" date="2015" name="Parasit. Vectors">
        <title>Draft genome of the scabies mite.</title>
        <authorList>
            <person name="Rider S.D.Jr."/>
            <person name="Morgan M.S."/>
            <person name="Arlian L.G."/>
        </authorList>
    </citation>
    <scope>NUCLEOTIDE SEQUENCE [LARGE SCALE GENOMIC DNA]</scope>
    <source>
        <strain evidence="1">Arlian Lab</strain>
    </source>
</reference>
<comment type="caution">
    <text evidence="1">The sequence shown here is derived from an EMBL/GenBank/DDBJ whole genome shotgun (WGS) entry which is preliminary data.</text>
</comment>